<evidence type="ECO:0000313" key="1">
    <source>
        <dbReference type="EMBL" id="SHK14443.1"/>
    </source>
</evidence>
<accession>A0A1M6Q2M1</accession>
<keyword evidence="2" id="KW-1185">Reference proteome</keyword>
<evidence type="ECO:0008006" key="3">
    <source>
        <dbReference type="Google" id="ProtNLM"/>
    </source>
</evidence>
<dbReference type="SUPFAM" id="SSF56281">
    <property type="entry name" value="Metallo-hydrolase/oxidoreductase"/>
    <property type="match status" value="1"/>
</dbReference>
<evidence type="ECO:0000313" key="2">
    <source>
        <dbReference type="Proteomes" id="UP000184363"/>
    </source>
</evidence>
<name>A0A1M6Q2M1_PSETH</name>
<dbReference type="EMBL" id="FRAP01000003">
    <property type="protein sequence ID" value="SHK14443.1"/>
    <property type="molecule type" value="Genomic_DNA"/>
</dbReference>
<reference evidence="1 2" key="1">
    <citation type="submission" date="2016-11" db="EMBL/GenBank/DDBJ databases">
        <authorList>
            <person name="Jaros S."/>
            <person name="Januszkiewicz K."/>
            <person name="Wedrychowicz H."/>
        </authorList>
    </citation>
    <scope>NUCLEOTIDE SEQUENCE [LARGE SCALE GENOMIC DNA]</scope>
    <source>
        <strain evidence="1 2">DSM 43832</strain>
    </source>
</reference>
<dbReference type="AlphaFoldDB" id="A0A1M6Q2M1"/>
<protein>
    <recommendedName>
        <fullName evidence="3">Metallo-beta-lactamase superfamily protein</fullName>
    </recommendedName>
</protein>
<dbReference type="InterPro" id="IPR036866">
    <property type="entry name" value="RibonucZ/Hydroxyglut_hydro"/>
</dbReference>
<dbReference type="Proteomes" id="UP000184363">
    <property type="component" value="Unassembled WGS sequence"/>
</dbReference>
<proteinExistence type="predicted"/>
<sequence>MLIGGDMLSDVFPPMLDVDAGDDPIADYRAGLDRLAGLLAAVEIVVPGHGFVGRGEEIRDRVVRDRAYLDALQAGRTPQDPRLGPDVAPGWEWVNDVHESQAAALAGRFPGLSSRS</sequence>
<dbReference type="STRING" id="1848.SAMN05443637_10357"/>
<dbReference type="Gene3D" id="3.60.15.10">
    <property type="entry name" value="Ribonuclease Z/Hydroxyacylglutathione hydrolase-like"/>
    <property type="match status" value="1"/>
</dbReference>
<gene>
    <name evidence="1" type="ORF">SAMN05443637_10357</name>
</gene>
<organism evidence="1 2">
    <name type="scientific">Pseudonocardia thermophila</name>
    <dbReference type="NCBI Taxonomy" id="1848"/>
    <lineage>
        <taxon>Bacteria</taxon>
        <taxon>Bacillati</taxon>
        <taxon>Actinomycetota</taxon>
        <taxon>Actinomycetes</taxon>
        <taxon>Pseudonocardiales</taxon>
        <taxon>Pseudonocardiaceae</taxon>
        <taxon>Pseudonocardia</taxon>
    </lineage>
</organism>